<dbReference type="Proteomes" id="UP000297654">
    <property type="component" value="Unassembled WGS sequence"/>
</dbReference>
<dbReference type="AlphaFoldDB" id="A0A5F0DB70"/>
<evidence type="ECO:0000256" key="1">
    <source>
        <dbReference type="ARBA" id="ARBA00022679"/>
    </source>
</evidence>
<dbReference type="SUPFAM" id="SSF56214">
    <property type="entry name" value="4'-phosphopantetheinyl transferase"/>
    <property type="match status" value="1"/>
</dbReference>
<evidence type="ECO:0000313" key="4">
    <source>
        <dbReference type="Proteomes" id="UP000297654"/>
    </source>
</evidence>
<dbReference type="OrthoDB" id="190168at2"/>
<dbReference type="InterPro" id="IPR008278">
    <property type="entry name" value="4-PPantetheinyl_Trfase_dom"/>
</dbReference>
<dbReference type="GO" id="GO:0008897">
    <property type="term" value="F:holo-[acyl-carrier-protein] synthase activity"/>
    <property type="evidence" value="ECO:0007669"/>
    <property type="project" value="InterPro"/>
</dbReference>
<protein>
    <submittedName>
        <fullName evidence="3">4'-phosphopantetheinyl transferase superfamily protein</fullName>
    </submittedName>
</protein>
<sequence length="241" mass="24099">MMQTDVFLGLAPRAPLPQSDRLRLAAAVARACAVDLATITIEQRCERCGGPHGRPRVLTPPGTFVSLSRAGPIAVVAVSLVGPIGVDIETVSAVSRAGFDDVAFNDAERATLASLPAANRDHARAIHWTAKEALLKLSGEGLTVDPRELTVGFDSGATGSGAGVGTEAGADAGVGTGGGAETRVGGGAGVGAGASVLLGWPGATLDLGQVYMANFDAGPGLVGTVAVLSSTAPTVKLRREP</sequence>
<dbReference type="GO" id="GO:0000287">
    <property type="term" value="F:magnesium ion binding"/>
    <property type="evidence" value="ECO:0007669"/>
    <property type="project" value="InterPro"/>
</dbReference>
<gene>
    <name evidence="3" type="ORF">E3O10_02180</name>
</gene>
<dbReference type="EMBL" id="SOFF01000010">
    <property type="protein sequence ID" value="TFB93835.1"/>
    <property type="molecule type" value="Genomic_DNA"/>
</dbReference>
<reference evidence="3 4" key="1">
    <citation type="submission" date="2019-03" db="EMBL/GenBank/DDBJ databases">
        <title>Genomics of glacier-inhabiting Cryobacterium strains.</title>
        <authorList>
            <person name="Liu Q."/>
            <person name="Xin Y.-H."/>
        </authorList>
    </citation>
    <scope>NUCLEOTIDE SEQUENCE [LARGE SCALE GENOMIC DNA]</scope>
    <source>
        <strain evidence="3 4">Hh15</strain>
    </source>
</reference>
<organism evidence="3 4">
    <name type="scientific">Cryobacterium luteum</name>
    <dbReference type="NCBI Taxonomy" id="1424661"/>
    <lineage>
        <taxon>Bacteria</taxon>
        <taxon>Bacillati</taxon>
        <taxon>Actinomycetota</taxon>
        <taxon>Actinomycetes</taxon>
        <taxon>Micrococcales</taxon>
        <taxon>Microbacteriaceae</taxon>
        <taxon>Cryobacterium</taxon>
    </lineage>
</organism>
<dbReference type="InterPro" id="IPR037143">
    <property type="entry name" value="4-PPantetheinyl_Trfase_dom_sf"/>
</dbReference>
<comment type="caution">
    <text evidence="3">The sequence shown here is derived from an EMBL/GenBank/DDBJ whole genome shotgun (WGS) entry which is preliminary data.</text>
</comment>
<proteinExistence type="predicted"/>
<dbReference type="Gene3D" id="3.90.470.20">
    <property type="entry name" value="4'-phosphopantetheinyl transferase domain"/>
    <property type="match status" value="1"/>
</dbReference>
<keyword evidence="4" id="KW-1185">Reference proteome</keyword>
<accession>A0A5F0DB70</accession>
<keyword evidence="1 3" id="KW-0808">Transferase</keyword>
<evidence type="ECO:0000313" key="3">
    <source>
        <dbReference type="EMBL" id="TFB93835.1"/>
    </source>
</evidence>
<name>A0A5F0DB70_9MICO</name>
<feature type="domain" description="4'-phosphopantetheinyl transferase" evidence="2">
    <location>
        <begin position="83"/>
        <end position="160"/>
    </location>
</feature>
<dbReference type="Pfam" id="PF01648">
    <property type="entry name" value="ACPS"/>
    <property type="match status" value="1"/>
</dbReference>
<evidence type="ECO:0000259" key="2">
    <source>
        <dbReference type="Pfam" id="PF01648"/>
    </source>
</evidence>